<dbReference type="Proteomes" id="UP000250266">
    <property type="component" value="Unassembled WGS sequence"/>
</dbReference>
<protein>
    <submittedName>
        <fullName evidence="1">Uncharacterized protein</fullName>
    </submittedName>
</protein>
<gene>
    <name evidence="1" type="ORF">K432DRAFT_151437</name>
</gene>
<dbReference type="AlphaFoldDB" id="A0A8E2E2Z7"/>
<evidence type="ECO:0000313" key="1">
    <source>
        <dbReference type="EMBL" id="OCK76243.1"/>
    </source>
</evidence>
<name>A0A8E2E2Z7_9PEZI</name>
<reference evidence="1 2" key="1">
    <citation type="journal article" date="2016" name="Nat. Commun.">
        <title>Ectomycorrhizal ecology is imprinted in the genome of the dominant symbiotic fungus Cenococcum geophilum.</title>
        <authorList>
            <consortium name="DOE Joint Genome Institute"/>
            <person name="Peter M."/>
            <person name="Kohler A."/>
            <person name="Ohm R.A."/>
            <person name="Kuo A."/>
            <person name="Krutzmann J."/>
            <person name="Morin E."/>
            <person name="Arend M."/>
            <person name="Barry K.W."/>
            <person name="Binder M."/>
            <person name="Choi C."/>
            <person name="Clum A."/>
            <person name="Copeland A."/>
            <person name="Grisel N."/>
            <person name="Haridas S."/>
            <person name="Kipfer T."/>
            <person name="LaButti K."/>
            <person name="Lindquist E."/>
            <person name="Lipzen A."/>
            <person name="Maire R."/>
            <person name="Meier B."/>
            <person name="Mihaltcheva S."/>
            <person name="Molinier V."/>
            <person name="Murat C."/>
            <person name="Poggeler S."/>
            <person name="Quandt C.A."/>
            <person name="Sperisen C."/>
            <person name="Tritt A."/>
            <person name="Tisserant E."/>
            <person name="Crous P.W."/>
            <person name="Henrissat B."/>
            <person name="Nehls U."/>
            <person name="Egli S."/>
            <person name="Spatafora J.W."/>
            <person name="Grigoriev I.V."/>
            <person name="Martin F.M."/>
        </authorList>
    </citation>
    <scope>NUCLEOTIDE SEQUENCE [LARGE SCALE GENOMIC DNA]</scope>
    <source>
        <strain evidence="1 2">CBS 459.81</strain>
    </source>
</reference>
<evidence type="ECO:0000313" key="2">
    <source>
        <dbReference type="Proteomes" id="UP000250266"/>
    </source>
</evidence>
<keyword evidence="2" id="KW-1185">Reference proteome</keyword>
<organism evidence="1 2">
    <name type="scientific">Lepidopterella palustris CBS 459.81</name>
    <dbReference type="NCBI Taxonomy" id="1314670"/>
    <lineage>
        <taxon>Eukaryota</taxon>
        <taxon>Fungi</taxon>
        <taxon>Dikarya</taxon>
        <taxon>Ascomycota</taxon>
        <taxon>Pezizomycotina</taxon>
        <taxon>Dothideomycetes</taxon>
        <taxon>Pleosporomycetidae</taxon>
        <taxon>Mytilinidiales</taxon>
        <taxon>Argynnaceae</taxon>
        <taxon>Lepidopterella</taxon>
    </lineage>
</organism>
<accession>A0A8E2E2Z7</accession>
<sequence length="97" mass="11246">MTLTRRIDSIGNGNFVNDWKAVRRLLSWSWAWIIQEVALAASMVVRCGIDKFDWTGLIKCDCAWQSQRLIKLSTHGIWFEAMGKTDKRPLRAFRTTT</sequence>
<proteinExistence type="predicted"/>
<dbReference type="EMBL" id="KV745229">
    <property type="protein sequence ID" value="OCK76243.1"/>
    <property type="molecule type" value="Genomic_DNA"/>
</dbReference>